<sequence length="82" mass="8529">VREALSNVARHARAGEAAVAIDVGDELMLRVEDDGVGIPEGGRRSGLRNMTERAEACGGSCTTRGRPGGGTILAWRVPLNDG</sequence>
<comment type="catalytic activity">
    <reaction evidence="1">
        <text>ATP + protein L-histidine = ADP + protein N-phospho-L-histidine.</text>
        <dbReference type="EC" id="2.7.13.3"/>
    </reaction>
</comment>
<dbReference type="Proteomes" id="UP000666915">
    <property type="component" value="Unassembled WGS sequence"/>
</dbReference>
<evidence type="ECO:0000259" key="6">
    <source>
        <dbReference type="Pfam" id="PF02518"/>
    </source>
</evidence>
<dbReference type="InterPro" id="IPR036890">
    <property type="entry name" value="HATPase_C_sf"/>
</dbReference>
<organism evidence="7 8">
    <name type="scientific">Actinomadura nitritigenes</name>
    <dbReference type="NCBI Taxonomy" id="134602"/>
    <lineage>
        <taxon>Bacteria</taxon>
        <taxon>Bacillati</taxon>
        <taxon>Actinomycetota</taxon>
        <taxon>Actinomycetes</taxon>
        <taxon>Streptosporangiales</taxon>
        <taxon>Thermomonosporaceae</taxon>
        <taxon>Actinomadura</taxon>
    </lineage>
</organism>
<gene>
    <name evidence="7" type="ORF">J4557_48830</name>
</gene>
<dbReference type="InterPro" id="IPR004358">
    <property type="entry name" value="Sig_transdc_His_kin-like_C"/>
</dbReference>
<dbReference type="PRINTS" id="PR00344">
    <property type="entry name" value="BCTRLSENSOR"/>
</dbReference>
<evidence type="ECO:0000313" key="7">
    <source>
        <dbReference type="EMBL" id="MBO2445421.1"/>
    </source>
</evidence>
<dbReference type="RefSeq" id="WP_243777552.1">
    <property type="nucleotide sequence ID" value="NZ_JAGEOK010000085.1"/>
</dbReference>
<feature type="domain" description="Histidine kinase/HSP90-like ATPase" evidence="6">
    <location>
        <begin position="1"/>
        <end position="80"/>
    </location>
</feature>
<dbReference type="InterPro" id="IPR050482">
    <property type="entry name" value="Sensor_HK_TwoCompSys"/>
</dbReference>
<dbReference type="CDD" id="cd16917">
    <property type="entry name" value="HATPase_UhpB-NarQ-NarX-like"/>
    <property type="match status" value="1"/>
</dbReference>
<dbReference type="PANTHER" id="PTHR24421">
    <property type="entry name" value="NITRATE/NITRITE SENSOR PROTEIN NARX-RELATED"/>
    <property type="match status" value="1"/>
</dbReference>
<evidence type="ECO:0000256" key="5">
    <source>
        <dbReference type="ARBA" id="ARBA00023012"/>
    </source>
</evidence>
<accession>A0ABS3RGR5</accession>
<evidence type="ECO:0000313" key="8">
    <source>
        <dbReference type="Proteomes" id="UP000666915"/>
    </source>
</evidence>
<dbReference type="SUPFAM" id="SSF55874">
    <property type="entry name" value="ATPase domain of HSP90 chaperone/DNA topoisomerase II/histidine kinase"/>
    <property type="match status" value="1"/>
</dbReference>
<dbReference type="EC" id="2.7.13.3" evidence="2"/>
<protein>
    <recommendedName>
        <fullName evidence="2">histidine kinase</fullName>
        <ecNumber evidence="2">2.7.13.3</ecNumber>
    </recommendedName>
</protein>
<keyword evidence="4 7" id="KW-0418">Kinase</keyword>
<keyword evidence="5" id="KW-0902">Two-component regulatory system</keyword>
<proteinExistence type="predicted"/>
<evidence type="ECO:0000256" key="4">
    <source>
        <dbReference type="ARBA" id="ARBA00022777"/>
    </source>
</evidence>
<name>A0ABS3RGR5_9ACTN</name>
<dbReference type="EMBL" id="JAGEOK010000085">
    <property type="protein sequence ID" value="MBO2445421.1"/>
    <property type="molecule type" value="Genomic_DNA"/>
</dbReference>
<dbReference type="Pfam" id="PF02518">
    <property type="entry name" value="HATPase_c"/>
    <property type="match status" value="1"/>
</dbReference>
<dbReference type="Gene3D" id="3.30.565.10">
    <property type="entry name" value="Histidine kinase-like ATPase, C-terminal domain"/>
    <property type="match status" value="1"/>
</dbReference>
<keyword evidence="8" id="KW-1185">Reference proteome</keyword>
<evidence type="ECO:0000256" key="3">
    <source>
        <dbReference type="ARBA" id="ARBA00022679"/>
    </source>
</evidence>
<evidence type="ECO:0000256" key="1">
    <source>
        <dbReference type="ARBA" id="ARBA00000085"/>
    </source>
</evidence>
<reference evidence="7 8" key="1">
    <citation type="submission" date="2021-03" db="EMBL/GenBank/DDBJ databases">
        <authorList>
            <person name="Kanchanasin P."/>
            <person name="Saeng-In P."/>
            <person name="Phongsopitanun W."/>
            <person name="Yuki M."/>
            <person name="Kudo T."/>
            <person name="Ohkuma M."/>
            <person name="Tanasupawat S."/>
        </authorList>
    </citation>
    <scope>NUCLEOTIDE SEQUENCE [LARGE SCALE GENOMIC DNA]</scope>
    <source>
        <strain evidence="7 8">L46</strain>
    </source>
</reference>
<dbReference type="GO" id="GO:0016301">
    <property type="term" value="F:kinase activity"/>
    <property type="evidence" value="ECO:0007669"/>
    <property type="project" value="UniProtKB-KW"/>
</dbReference>
<evidence type="ECO:0000256" key="2">
    <source>
        <dbReference type="ARBA" id="ARBA00012438"/>
    </source>
</evidence>
<keyword evidence="3" id="KW-0808">Transferase</keyword>
<dbReference type="PANTHER" id="PTHR24421:SF56">
    <property type="entry name" value="OXYGEN SENSOR HISTIDINE KINASE RESPONSE REGULATOR DOST"/>
    <property type="match status" value="1"/>
</dbReference>
<dbReference type="InterPro" id="IPR003594">
    <property type="entry name" value="HATPase_dom"/>
</dbReference>
<comment type="caution">
    <text evidence="7">The sequence shown here is derived from an EMBL/GenBank/DDBJ whole genome shotgun (WGS) entry which is preliminary data.</text>
</comment>
<feature type="non-terminal residue" evidence="7">
    <location>
        <position position="1"/>
    </location>
</feature>